<accession>A0A5Q3QE42</accession>
<protein>
    <submittedName>
        <fullName evidence="4">NTP transferase domain-containing protein</fullName>
    </submittedName>
</protein>
<feature type="region of interest" description="Disordered" evidence="2">
    <location>
        <begin position="161"/>
        <end position="183"/>
    </location>
</feature>
<keyword evidence="1 4" id="KW-0808">Transferase</keyword>
<reference evidence="5" key="1">
    <citation type="submission" date="2019-11" db="EMBL/GenBank/DDBJ databases">
        <title>The complete genome sequence of Saccharopolyspora sp. E2A.</title>
        <authorList>
            <person name="Zhang G."/>
        </authorList>
    </citation>
    <scope>NUCLEOTIDE SEQUENCE [LARGE SCALE GENOMIC DNA]</scope>
    <source>
        <strain evidence="5">E2A</strain>
    </source>
</reference>
<dbReference type="InterPro" id="IPR025877">
    <property type="entry name" value="MobA-like_NTP_Trfase"/>
</dbReference>
<dbReference type="PANTHER" id="PTHR19136:SF81">
    <property type="entry name" value="MOLYBDENUM COFACTOR GUANYLYLTRANSFERASE"/>
    <property type="match status" value="1"/>
</dbReference>
<dbReference type="PANTHER" id="PTHR19136">
    <property type="entry name" value="MOLYBDENUM COFACTOR GUANYLYLTRANSFERASE"/>
    <property type="match status" value="1"/>
</dbReference>
<organism evidence="4 5">
    <name type="scientific">Allosaccharopolyspora coralli</name>
    <dbReference type="NCBI Taxonomy" id="2665642"/>
    <lineage>
        <taxon>Bacteria</taxon>
        <taxon>Bacillati</taxon>
        <taxon>Actinomycetota</taxon>
        <taxon>Actinomycetes</taxon>
        <taxon>Pseudonocardiales</taxon>
        <taxon>Pseudonocardiaceae</taxon>
        <taxon>Allosaccharopolyspora</taxon>
    </lineage>
</organism>
<evidence type="ECO:0000259" key="3">
    <source>
        <dbReference type="Pfam" id="PF12804"/>
    </source>
</evidence>
<gene>
    <name evidence="4" type="ORF">GIY23_10435</name>
</gene>
<dbReference type="Gene3D" id="3.90.550.10">
    <property type="entry name" value="Spore Coat Polysaccharide Biosynthesis Protein SpsA, Chain A"/>
    <property type="match status" value="1"/>
</dbReference>
<evidence type="ECO:0000256" key="1">
    <source>
        <dbReference type="ARBA" id="ARBA00022679"/>
    </source>
</evidence>
<evidence type="ECO:0000313" key="4">
    <source>
        <dbReference type="EMBL" id="QGK72200.1"/>
    </source>
</evidence>
<dbReference type="GO" id="GO:0016779">
    <property type="term" value="F:nucleotidyltransferase activity"/>
    <property type="evidence" value="ECO:0007669"/>
    <property type="project" value="TreeGrafter"/>
</dbReference>
<feature type="domain" description="MobA-like NTP transferase" evidence="3">
    <location>
        <begin position="3"/>
        <end position="156"/>
    </location>
</feature>
<dbReference type="KEGG" id="sace:GIY23_10435"/>
<evidence type="ECO:0000313" key="5">
    <source>
        <dbReference type="Proteomes" id="UP000371041"/>
    </source>
</evidence>
<proteinExistence type="predicted"/>
<name>A0A5Q3QE42_9PSEU</name>
<dbReference type="SUPFAM" id="SSF53448">
    <property type="entry name" value="Nucleotide-diphospho-sugar transferases"/>
    <property type="match status" value="1"/>
</dbReference>
<dbReference type="Proteomes" id="UP000371041">
    <property type="component" value="Chromosome"/>
</dbReference>
<dbReference type="EMBL" id="CP045929">
    <property type="protein sequence ID" value="QGK72200.1"/>
    <property type="molecule type" value="Genomic_DNA"/>
</dbReference>
<dbReference type="AlphaFoldDB" id="A0A5Q3QE42"/>
<sequence length="183" mass="19038">MAAVVLAGGAATRLGGVDKARVEVHGRTLLQHTLAAVGEASPLVVVGPPRETDRPVRWTLESPAGGGPLAAIDAGLRAMPECRGPVAVVAVDHPCVTDETVCRLLTALRAEPGATGAVLDDGRMQWLLGVWQSETLRAVMPEQVSGRSVRAVLSELRPTRVPAKGAEASDVDTPGDARSFDAR</sequence>
<keyword evidence="5" id="KW-1185">Reference proteome</keyword>
<dbReference type="Pfam" id="PF12804">
    <property type="entry name" value="NTP_transf_3"/>
    <property type="match status" value="1"/>
</dbReference>
<evidence type="ECO:0000256" key="2">
    <source>
        <dbReference type="SAM" id="MobiDB-lite"/>
    </source>
</evidence>
<dbReference type="InterPro" id="IPR029044">
    <property type="entry name" value="Nucleotide-diphossugar_trans"/>
</dbReference>